<dbReference type="AlphaFoldDB" id="A0A0D0Q933"/>
<organism evidence="5 6">
    <name type="scientific">Wenxinia marina DSM 24838</name>
    <dbReference type="NCBI Taxonomy" id="1123501"/>
    <lineage>
        <taxon>Bacteria</taxon>
        <taxon>Pseudomonadati</taxon>
        <taxon>Pseudomonadota</taxon>
        <taxon>Alphaproteobacteria</taxon>
        <taxon>Rhodobacterales</taxon>
        <taxon>Roseobacteraceae</taxon>
        <taxon>Wenxinia</taxon>
    </lineage>
</organism>
<accession>A0A0D0Q933</accession>
<dbReference type="SMART" id="SM00344">
    <property type="entry name" value="HTH_ASNC"/>
    <property type="match status" value="1"/>
</dbReference>
<evidence type="ECO:0000313" key="5">
    <source>
        <dbReference type="EMBL" id="KIQ67593.1"/>
    </source>
</evidence>
<dbReference type="PANTHER" id="PTHR30154:SF17">
    <property type="entry name" value="DNA-BINDING TRANSCRIPTIONAL ACTIVATOR DECR"/>
    <property type="match status" value="1"/>
</dbReference>
<keyword evidence="3" id="KW-0804">Transcription</keyword>
<dbReference type="Gene3D" id="1.10.10.10">
    <property type="entry name" value="Winged helix-like DNA-binding domain superfamily/Winged helix DNA-binding domain"/>
    <property type="match status" value="1"/>
</dbReference>
<dbReference type="eggNOG" id="COG1522">
    <property type="taxonomic scope" value="Bacteria"/>
</dbReference>
<name>A0A0D0Q933_9RHOB</name>
<dbReference type="EMBL" id="AONG01000022">
    <property type="protein sequence ID" value="KIQ67593.1"/>
    <property type="molecule type" value="Genomic_DNA"/>
</dbReference>
<dbReference type="PRINTS" id="PR00033">
    <property type="entry name" value="HTHASNC"/>
</dbReference>
<keyword evidence="2" id="KW-0238">DNA-binding</keyword>
<dbReference type="GO" id="GO:0005829">
    <property type="term" value="C:cytosol"/>
    <property type="evidence" value="ECO:0007669"/>
    <property type="project" value="TreeGrafter"/>
</dbReference>
<dbReference type="PANTHER" id="PTHR30154">
    <property type="entry name" value="LEUCINE-RESPONSIVE REGULATORY PROTEIN"/>
    <property type="match status" value="1"/>
</dbReference>
<sequence length="152" mass="16731">MKLTDPERALLKELQSDASQPVAELGRRAGMAASTAWRKLNEFQEAGLIRARVALLDPKKAGAGLCVFAQVTLEDHSEEALAGLARIVETHPEIMEAHAMAGTADYMLKIRCADVEAYERFMTHALLRAPHVRSVVSAFSLRQMKYTTALPL</sequence>
<evidence type="ECO:0000259" key="4">
    <source>
        <dbReference type="PROSITE" id="PS50956"/>
    </source>
</evidence>
<keyword evidence="1" id="KW-0805">Transcription regulation</keyword>
<proteinExistence type="predicted"/>
<dbReference type="RefSeq" id="WP_018302660.1">
    <property type="nucleotide sequence ID" value="NZ_KB902287.1"/>
</dbReference>
<feature type="domain" description="HTH asnC-type" evidence="4">
    <location>
        <begin position="3"/>
        <end position="64"/>
    </location>
</feature>
<evidence type="ECO:0000256" key="3">
    <source>
        <dbReference type="ARBA" id="ARBA00023163"/>
    </source>
</evidence>
<gene>
    <name evidence="5" type="ORF">Wenmar_04019</name>
</gene>
<dbReference type="SUPFAM" id="SSF54909">
    <property type="entry name" value="Dimeric alpha+beta barrel"/>
    <property type="match status" value="1"/>
</dbReference>
<dbReference type="InterPro" id="IPR019887">
    <property type="entry name" value="Tscrpt_reg_AsnC/Lrp_C"/>
</dbReference>
<reference evidence="5 6" key="1">
    <citation type="submission" date="2013-01" db="EMBL/GenBank/DDBJ databases">
        <authorList>
            <person name="Fiebig A."/>
            <person name="Goeker M."/>
            <person name="Klenk H.-P.P."/>
        </authorList>
    </citation>
    <scope>NUCLEOTIDE SEQUENCE [LARGE SCALE GENOMIC DNA]</scope>
    <source>
        <strain evidence="5 6">DSM 24838</strain>
    </source>
</reference>
<dbReference type="InterPro" id="IPR036388">
    <property type="entry name" value="WH-like_DNA-bd_sf"/>
</dbReference>
<dbReference type="PROSITE" id="PS50956">
    <property type="entry name" value="HTH_ASNC_2"/>
    <property type="match status" value="1"/>
</dbReference>
<dbReference type="SUPFAM" id="SSF46785">
    <property type="entry name" value="Winged helix' DNA-binding domain"/>
    <property type="match status" value="1"/>
</dbReference>
<comment type="caution">
    <text evidence="5">The sequence shown here is derived from an EMBL/GenBank/DDBJ whole genome shotgun (WGS) entry which is preliminary data.</text>
</comment>
<evidence type="ECO:0000256" key="1">
    <source>
        <dbReference type="ARBA" id="ARBA00023015"/>
    </source>
</evidence>
<dbReference type="InterPro" id="IPR036390">
    <property type="entry name" value="WH_DNA-bd_sf"/>
</dbReference>
<dbReference type="Proteomes" id="UP000035100">
    <property type="component" value="Unassembled WGS sequence"/>
</dbReference>
<keyword evidence="6" id="KW-1185">Reference proteome</keyword>
<dbReference type="STRING" id="1123501.Wenmar_04019"/>
<dbReference type="InterPro" id="IPR011008">
    <property type="entry name" value="Dimeric_a/b-barrel"/>
</dbReference>
<protein>
    <submittedName>
        <fullName evidence="5">Transcriptional regulator, AsnC family</fullName>
    </submittedName>
</protein>
<evidence type="ECO:0000313" key="6">
    <source>
        <dbReference type="Proteomes" id="UP000035100"/>
    </source>
</evidence>
<dbReference type="Pfam" id="PF13412">
    <property type="entry name" value="HTH_24"/>
    <property type="match status" value="1"/>
</dbReference>
<dbReference type="GO" id="GO:0043200">
    <property type="term" value="P:response to amino acid"/>
    <property type="evidence" value="ECO:0007669"/>
    <property type="project" value="TreeGrafter"/>
</dbReference>
<dbReference type="GO" id="GO:0043565">
    <property type="term" value="F:sequence-specific DNA binding"/>
    <property type="evidence" value="ECO:0007669"/>
    <property type="project" value="InterPro"/>
</dbReference>
<dbReference type="InterPro" id="IPR019888">
    <property type="entry name" value="Tscrpt_reg_AsnC-like"/>
</dbReference>
<evidence type="ECO:0000256" key="2">
    <source>
        <dbReference type="ARBA" id="ARBA00023125"/>
    </source>
</evidence>
<dbReference type="Pfam" id="PF01037">
    <property type="entry name" value="AsnC_trans_reg"/>
    <property type="match status" value="1"/>
</dbReference>
<dbReference type="Gene3D" id="3.30.70.920">
    <property type="match status" value="1"/>
</dbReference>
<dbReference type="InterPro" id="IPR000485">
    <property type="entry name" value="AsnC-type_HTH_dom"/>
</dbReference>